<keyword evidence="4" id="KW-0799">Topoisomerase</keyword>
<dbReference type="SUPFAM" id="SSF55869">
    <property type="entry name" value="DNA topoisomerase I domain"/>
    <property type="match status" value="1"/>
</dbReference>
<dbReference type="GO" id="GO:0003677">
    <property type="term" value="F:DNA binding"/>
    <property type="evidence" value="ECO:0007669"/>
    <property type="project" value="UniProtKB-KW"/>
</dbReference>
<dbReference type="InterPro" id="IPR013500">
    <property type="entry name" value="TopoI_cat_euk"/>
</dbReference>
<evidence type="ECO:0000256" key="3">
    <source>
        <dbReference type="ARBA" id="ARBA00012891"/>
    </source>
</evidence>
<evidence type="ECO:0000256" key="6">
    <source>
        <dbReference type="ARBA" id="ARBA00023235"/>
    </source>
</evidence>
<dbReference type="PRINTS" id="PR00416">
    <property type="entry name" value="EUTPISMRASEI"/>
</dbReference>
<dbReference type="GO" id="GO:0003917">
    <property type="term" value="F:DNA topoisomerase type I (single strand cut, ATP-independent) activity"/>
    <property type="evidence" value="ECO:0007669"/>
    <property type="project" value="UniProtKB-EC"/>
</dbReference>
<dbReference type="OrthoDB" id="9778962at2"/>
<proteinExistence type="inferred from homology"/>
<reference evidence="9 10" key="1">
    <citation type="submission" date="2017-04" db="EMBL/GenBank/DDBJ databases">
        <authorList>
            <person name="Afonso C.L."/>
            <person name="Miller P.J."/>
            <person name="Scott M.A."/>
            <person name="Spackman E."/>
            <person name="Goraichik I."/>
            <person name="Dimitrov K.M."/>
            <person name="Suarez D.L."/>
            <person name="Swayne D.E."/>
        </authorList>
    </citation>
    <scope>NUCLEOTIDE SEQUENCE [LARGE SCALE GENOMIC DNA]</scope>
    <source>
        <strain evidence="9 10">DSM 43828</strain>
    </source>
</reference>
<evidence type="ECO:0000259" key="7">
    <source>
        <dbReference type="Pfam" id="PF01028"/>
    </source>
</evidence>
<dbReference type="PROSITE" id="PS52038">
    <property type="entry name" value="TOPO_IB_2"/>
    <property type="match status" value="1"/>
</dbReference>
<keyword evidence="6 9" id="KW-0413">Isomerase</keyword>
<sequence length="324" mass="36784">MRLRRSDPAKPGLTRRRRGKNWQYVDETGASVDQETRQRCAELVIPPAWQNVWICPYANGHIQAVGIDDAGRRQYIYHEQWRQERDEEKFDRVLELVERLPEFRESIGADLADRGLTCARVHAGALRMLDRGIFRTGGEEYSDDSRGVATLLRDDVTIVRGDLAFCFVAKGGVERKVRIKDELLVKLVRSLRRSAADTDRLLVYREGRQWREVRADSINARFKELTGPEFTVKDLRTWNATVVASVELAKAERPTSKTAAKRVEAAVLDQVAGHLGNTRAVARRSYVDPRVMEAFTEGRTIDLSAVNGRQSIERAVHKLLTSAS</sequence>
<dbReference type="InterPro" id="IPR049331">
    <property type="entry name" value="Top1B_N_bact"/>
</dbReference>
<dbReference type="Pfam" id="PF21338">
    <property type="entry name" value="Top1B_N_bact"/>
    <property type="match status" value="1"/>
</dbReference>
<dbReference type="RefSeq" id="WP_084424095.1">
    <property type="nucleotide sequence ID" value="NZ_FWXV01000001.1"/>
</dbReference>
<dbReference type="Gene3D" id="3.90.15.10">
    <property type="entry name" value="Topoisomerase I, Chain A, domain 3"/>
    <property type="match status" value="1"/>
</dbReference>
<dbReference type="InterPro" id="IPR001631">
    <property type="entry name" value="TopoI"/>
</dbReference>
<protein>
    <recommendedName>
        <fullName evidence="3">DNA topoisomerase</fullName>
        <ecNumber evidence="3">5.6.2.1</ecNumber>
    </recommendedName>
</protein>
<accession>A0A1W1ZJ13</accession>
<evidence type="ECO:0000259" key="8">
    <source>
        <dbReference type="Pfam" id="PF21338"/>
    </source>
</evidence>
<evidence type="ECO:0000313" key="10">
    <source>
        <dbReference type="Proteomes" id="UP000192674"/>
    </source>
</evidence>
<dbReference type="EMBL" id="FWXV01000001">
    <property type="protein sequence ID" value="SMC48293.1"/>
    <property type="molecule type" value="Genomic_DNA"/>
</dbReference>
<dbReference type="SUPFAM" id="SSF56349">
    <property type="entry name" value="DNA breaking-rejoining enzymes"/>
    <property type="match status" value="1"/>
</dbReference>
<keyword evidence="5" id="KW-0238">DNA-binding</keyword>
<organism evidence="9 10">
    <name type="scientific">Kibdelosporangium aridum</name>
    <dbReference type="NCBI Taxonomy" id="2030"/>
    <lineage>
        <taxon>Bacteria</taxon>
        <taxon>Bacillati</taxon>
        <taxon>Actinomycetota</taxon>
        <taxon>Actinomycetes</taxon>
        <taxon>Pseudonocardiales</taxon>
        <taxon>Pseudonocardiaceae</taxon>
        <taxon>Kibdelosporangium</taxon>
    </lineage>
</organism>
<evidence type="ECO:0000256" key="4">
    <source>
        <dbReference type="ARBA" id="ARBA00023029"/>
    </source>
</evidence>
<dbReference type="InterPro" id="IPR035447">
    <property type="entry name" value="DNA_topo_I_N_sf"/>
</dbReference>
<comment type="similarity">
    <text evidence="2">Belongs to the type IB topoisomerase family.</text>
</comment>
<name>A0A1W1ZJ13_KIBAR</name>
<evidence type="ECO:0000256" key="2">
    <source>
        <dbReference type="ARBA" id="ARBA00006645"/>
    </source>
</evidence>
<keyword evidence="10" id="KW-1185">Reference proteome</keyword>
<dbReference type="Gene3D" id="1.10.132.120">
    <property type="match status" value="1"/>
</dbReference>
<feature type="domain" description="DNA topoisomerase IB N-terminal" evidence="8">
    <location>
        <begin position="22"/>
        <end position="68"/>
    </location>
</feature>
<dbReference type="AlphaFoldDB" id="A0A1W1ZJ13"/>
<dbReference type="InterPro" id="IPR011010">
    <property type="entry name" value="DNA_brk_join_enz"/>
</dbReference>
<evidence type="ECO:0000256" key="1">
    <source>
        <dbReference type="ARBA" id="ARBA00000213"/>
    </source>
</evidence>
<dbReference type="Proteomes" id="UP000192674">
    <property type="component" value="Unassembled WGS sequence"/>
</dbReference>
<feature type="domain" description="DNA topoisomerase I catalytic core eukaryotic-type" evidence="7">
    <location>
        <begin position="80"/>
        <end position="294"/>
    </location>
</feature>
<gene>
    <name evidence="9" type="ORF">SAMN05661093_00110</name>
</gene>
<comment type="catalytic activity">
    <reaction evidence="1">
        <text>ATP-independent breakage of single-stranded DNA, followed by passage and rejoining.</text>
        <dbReference type="EC" id="5.6.2.1"/>
    </reaction>
</comment>
<dbReference type="EC" id="5.6.2.1" evidence="3"/>
<dbReference type="Pfam" id="PF01028">
    <property type="entry name" value="Topoisom_I"/>
    <property type="match status" value="1"/>
</dbReference>
<dbReference type="Gene3D" id="3.30.66.10">
    <property type="entry name" value="DNA topoisomerase I domain"/>
    <property type="match status" value="1"/>
</dbReference>
<dbReference type="GO" id="GO:0006265">
    <property type="term" value="P:DNA topological change"/>
    <property type="evidence" value="ECO:0007669"/>
    <property type="project" value="InterPro"/>
</dbReference>
<evidence type="ECO:0000256" key="5">
    <source>
        <dbReference type="ARBA" id="ARBA00023125"/>
    </source>
</evidence>
<evidence type="ECO:0000313" key="9">
    <source>
        <dbReference type="EMBL" id="SMC48293.1"/>
    </source>
</evidence>
<dbReference type="InterPro" id="IPR014711">
    <property type="entry name" value="TopoI_cat_a-hlx-sub_euk"/>
</dbReference>